<proteinExistence type="predicted"/>
<name>A0A2V4AI37_9PSEU</name>
<evidence type="ECO:0000259" key="2">
    <source>
        <dbReference type="Pfam" id="PF11887"/>
    </source>
</evidence>
<organism evidence="3 4">
    <name type="scientific">Prauserella muralis</name>
    <dbReference type="NCBI Taxonomy" id="588067"/>
    <lineage>
        <taxon>Bacteria</taxon>
        <taxon>Bacillati</taxon>
        <taxon>Actinomycetota</taxon>
        <taxon>Actinomycetes</taxon>
        <taxon>Pseudonocardiales</taxon>
        <taxon>Pseudonocardiaceae</taxon>
        <taxon>Prauserella</taxon>
    </lineage>
</organism>
<dbReference type="InterPro" id="IPR052336">
    <property type="entry name" value="MlaD_Phospholipid_Transporter"/>
</dbReference>
<evidence type="ECO:0000313" key="4">
    <source>
        <dbReference type="Proteomes" id="UP000249915"/>
    </source>
</evidence>
<keyword evidence="4" id="KW-1185">Reference proteome</keyword>
<dbReference type="InterPro" id="IPR003399">
    <property type="entry name" value="Mce/MlaD"/>
</dbReference>
<dbReference type="PANTHER" id="PTHR33371">
    <property type="entry name" value="INTERMEMBRANE PHOSPHOLIPID TRANSPORT SYSTEM BINDING PROTEIN MLAD-RELATED"/>
    <property type="match status" value="1"/>
</dbReference>
<feature type="domain" description="Mammalian cell entry C-terminal" evidence="2">
    <location>
        <begin position="133"/>
        <end position="283"/>
    </location>
</feature>
<feature type="domain" description="Mce/MlaD" evidence="1">
    <location>
        <begin position="52"/>
        <end position="123"/>
    </location>
</feature>
<gene>
    <name evidence="3" type="ORF">BAY60_32955</name>
</gene>
<dbReference type="GO" id="GO:0051701">
    <property type="term" value="P:biological process involved in interaction with host"/>
    <property type="evidence" value="ECO:0007669"/>
    <property type="project" value="TreeGrafter"/>
</dbReference>
<evidence type="ECO:0000313" key="3">
    <source>
        <dbReference type="EMBL" id="PXY19539.1"/>
    </source>
</evidence>
<protein>
    <submittedName>
        <fullName evidence="3">ABC transporter substrate-binding protein</fullName>
    </submittedName>
</protein>
<dbReference type="Pfam" id="PF11887">
    <property type="entry name" value="Mce4_CUP1"/>
    <property type="match status" value="1"/>
</dbReference>
<comment type="caution">
    <text evidence="3">The sequence shown here is derived from an EMBL/GenBank/DDBJ whole genome shotgun (WGS) entry which is preliminary data.</text>
</comment>
<accession>A0A2V4AI37</accession>
<dbReference type="InterPro" id="IPR005693">
    <property type="entry name" value="Mce"/>
</dbReference>
<sequence>MIGLLRRVRATSDARSFVPSLLKICVFAAVTVLLTGVLGATIANTNFGPSSGYTALFTNASGLQAGDDVRIVGVKVGQVQRITVSGDNLAEVHFDVEATRELPAGVTATIKYRNLVGQRYLSLGTDVPGDGVLEPGTPIPVERTQPALNLTVLFNGFKPLFNALDADQVNQLSHEIIQVLQGEGGTIESLLAHTASLTSTIADKDRVIGQVIGNLNRVLGNLDARGPQLGGLVDATQQLVTGLAQQRRPIGEAVSALGELTTVTAGLLRDARPPLKQDIAQLGRLSGNLSDSEQLLDHLLQVMPGNLEKFTRTLSYGSWFNYYLCGLTGTIGISSLNITVPFLPIPATEQPKRCQVE</sequence>
<dbReference type="PANTHER" id="PTHR33371:SF17">
    <property type="entry name" value="MCE-FAMILY PROTEIN MCE1B"/>
    <property type="match status" value="1"/>
</dbReference>
<reference evidence="3 4" key="1">
    <citation type="submission" date="2016-07" db="EMBL/GenBank/DDBJ databases">
        <title>Draft genome sequence of Prauserella muralis DSM 45305, isolated from a mould-covered wall in an indoor environment.</title>
        <authorList>
            <person name="Ruckert C."/>
            <person name="Albersmeier A."/>
            <person name="Jiang C.-L."/>
            <person name="Jiang Y."/>
            <person name="Kalinowski J."/>
            <person name="Schneider O."/>
            <person name="Winkler A."/>
            <person name="Zotchev S.B."/>
        </authorList>
    </citation>
    <scope>NUCLEOTIDE SEQUENCE [LARGE SCALE GENOMIC DNA]</scope>
    <source>
        <strain evidence="3 4">DSM 45305</strain>
    </source>
</reference>
<evidence type="ECO:0000259" key="1">
    <source>
        <dbReference type="Pfam" id="PF02470"/>
    </source>
</evidence>
<dbReference type="GO" id="GO:0005576">
    <property type="term" value="C:extracellular region"/>
    <property type="evidence" value="ECO:0007669"/>
    <property type="project" value="TreeGrafter"/>
</dbReference>
<dbReference type="Proteomes" id="UP000249915">
    <property type="component" value="Unassembled WGS sequence"/>
</dbReference>
<dbReference type="NCBIfam" id="TIGR00996">
    <property type="entry name" value="Mtu_fam_mce"/>
    <property type="match status" value="1"/>
</dbReference>
<dbReference type="OrthoDB" id="338143at2"/>
<dbReference type="InterPro" id="IPR024516">
    <property type="entry name" value="Mce_C"/>
</dbReference>
<dbReference type="RefSeq" id="WP_112285466.1">
    <property type="nucleotide sequence ID" value="NZ_MASW01000007.1"/>
</dbReference>
<dbReference type="Pfam" id="PF02470">
    <property type="entry name" value="MlaD"/>
    <property type="match status" value="1"/>
</dbReference>
<dbReference type="EMBL" id="MASW01000007">
    <property type="protein sequence ID" value="PXY19539.1"/>
    <property type="molecule type" value="Genomic_DNA"/>
</dbReference>
<dbReference type="AlphaFoldDB" id="A0A2V4AI37"/>